<keyword evidence="3" id="KW-1185">Reference proteome</keyword>
<feature type="region of interest" description="Disordered" evidence="1">
    <location>
        <begin position="19"/>
        <end position="81"/>
    </location>
</feature>
<proteinExistence type="predicted"/>
<feature type="non-terminal residue" evidence="2">
    <location>
        <position position="81"/>
    </location>
</feature>
<sequence length="81" mass="9768">MITLLKSTIQPIIINTKISPTSQGFSPKPKLTNNTREREREREEVLTERKRQRSRRRIHEEIGKRGRRGFDLEKRERVKEK</sequence>
<name>A0A7J7LGT4_9MAGN</name>
<evidence type="ECO:0000313" key="2">
    <source>
        <dbReference type="EMBL" id="KAF6141881.1"/>
    </source>
</evidence>
<accession>A0A7J7LGT4</accession>
<comment type="caution">
    <text evidence="2">The sequence shown here is derived from an EMBL/GenBank/DDBJ whole genome shotgun (WGS) entry which is preliminary data.</text>
</comment>
<dbReference type="AlphaFoldDB" id="A0A7J7LGT4"/>
<feature type="compositionally biased region" description="Basic and acidic residues" evidence="1">
    <location>
        <begin position="58"/>
        <end position="81"/>
    </location>
</feature>
<evidence type="ECO:0000256" key="1">
    <source>
        <dbReference type="SAM" id="MobiDB-lite"/>
    </source>
</evidence>
<dbReference type="Proteomes" id="UP000541444">
    <property type="component" value="Unassembled WGS sequence"/>
</dbReference>
<organism evidence="2 3">
    <name type="scientific">Kingdonia uniflora</name>
    <dbReference type="NCBI Taxonomy" id="39325"/>
    <lineage>
        <taxon>Eukaryota</taxon>
        <taxon>Viridiplantae</taxon>
        <taxon>Streptophyta</taxon>
        <taxon>Embryophyta</taxon>
        <taxon>Tracheophyta</taxon>
        <taxon>Spermatophyta</taxon>
        <taxon>Magnoliopsida</taxon>
        <taxon>Ranunculales</taxon>
        <taxon>Circaeasteraceae</taxon>
        <taxon>Kingdonia</taxon>
    </lineage>
</organism>
<feature type="compositionally biased region" description="Basic and acidic residues" evidence="1">
    <location>
        <begin position="35"/>
        <end position="49"/>
    </location>
</feature>
<reference evidence="2 3" key="1">
    <citation type="journal article" date="2020" name="IScience">
        <title>Genome Sequencing of the Endangered Kingdonia uniflora (Circaeasteraceae, Ranunculales) Reveals Potential Mechanisms of Evolutionary Specialization.</title>
        <authorList>
            <person name="Sun Y."/>
            <person name="Deng T."/>
            <person name="Zhang A."/>
            <person name="Moore M.J."/>
            <person name="Landis J.B."/>
            <person name="Lin N."/>
            <person name="Zhang H."/>
            <person name="Zhang X."/>
            <person name="Huang J."/>
            <person name="Zhang X."/>
            <person name="Sun H."/>
            <person name="Wang H."/>
        </authorList>
    </citation>
    <scope>NUCLEOTIDE SEQUENCE [LARGE SCALE GENOMIC DNA]</scope>
    <source>
        <strain evidence="2">TB1705</strain>
        <tissue evidence="2">Leaf</tissue>
    </source>
</reference>
<dbReference type="EMBL" id="JACGCM010002284">
    <property type="protein sequence ID" value="KAF6141881.1"/>
    <property type="molecule type" value="Genomic_DNA"/>
</dbReference>
<evidence type="ECO:0000313" key="3">
    <source>
        <dbReference type="Proteomes" id="UP000541444"/>
    </source>
</evidence>
<gene>
    <name evidence="2" type="ORF">GIB67_037849</name>
</gene>
<protein>
    <submittedName>
        <fullName evidence="2">Uncharacterized protein</fullName>
    </submittedName>
</protein>